<dbReference type="InterPro" id="IPR017900">
    <property type="entry name" value="4Fe4S_Fe_S_CS"/>
</dbReference>
<keyword evidence="4" id="KW-0411">Iron-sulfur</keyword>
<evidence type="ECO:0000313" key="6">
    <source>
        <dbReference type="EMBL" id="PEH72324.1"/>
    </source>
</evidence>
<feature type="domain" description="4Fe-4S ferredoxin-type" evidence="5">
    <location>
        <begin position="122"/>
        <end position="154"/>
    </location>
</feature>
<evidence type="ECO:0000259" key="5">
    <source>
        <dbReference type="PROSITE" id="PS51379"/>
    </source>
</evidence>
<organism evidence="6 7">
    <name type="scientific">Edwardsiella tarda</name>
    <dbReference type="NCBI Taxonomy" id="636"/>
    <lineage>
        <taxon>Bacteria</taxon>
        <taxon>Pseudomonadati</taxon>
        <taxon>Pseudomonadota</taxon>
        <taxon>Gammaproteobacteria</taxon>
        <taxon>Enterobacterales</taxon>
        <taxon>Hafniaceae</taxon>
        <taxon>Edwardsiella</taxon>
    </lineage>
</organism>
<evidence type="ECO:0000256" key="2">
    <source>
        <dbReference type="ARBA" id="ARBA00022723"/>
    </source>
</evidence>
<evidence type="ECO:0000256" key="1">
    <source>
        <dbReference type="ARBA" id="ARBA00022485"/>
    </source>
</evidence>
<accession>A0A2A7U1Z7</accession>
<dbReference type="AlphaFoldDB" id="A0A2A7U1Z7"/>
<keyword evidence="3" id="KW-0408">Iron</keyword>
<protein>
    <submittedName>
        <fullName evidence="6">Ferredoxin-type protein NapF</fullName>
    </submittedName>
</protein>
<keyword evidence="1" id="KW-0004">4Fe-4S</keyword>
<dbReference type="Proteomes" id="UP000219788">
    <property type="component" value="Unassembled WGS sequence"/>
</dbReference>
<reference evidence="7" key="1">
    <citation type="submission" date="2017-09" db="EMBL/GenBank/DDBJ databases">
        <title>FDA dAtabase for Regulatory Grade micrObial Sequences (FDA-ARGOS): Supporting development and validation of Infectious Disease Dx tests.</title>
        <authorList>
            <person name="Goldberg B."/>
            <person name="Campos J."/>
            <person name="Tallon L."/>
            <person name="Sadzewicz L."/>
            <person name="Ott S."/>
            <person name="Zhao X."/>
            <person name="Nagaraj S."/>
            <person name="Vavikolanu K."/>
            <person name="Aluvathingal J."/>
            <person name="Nadendla S."/>
            <person name="Geyer C."/>
            <person name="Sichtig H."/>
        </authorList>
    </citation>
    <scope>NUCLEOTIDE SEQUENCE [LARGE SCALE GENOMIC DNA]</scope>
    <source>
        <strain evidence="7">FDAARGOS_370</strain>
    </source>
</reference>
<dbReference type="Pfam" id="PF12800">
    <property type="entry name" value="Fer4_4"/>
    <property type="match status" value="1"/>
</dbReference>
<evidence type="ECO:0000256" key="4">
    <source>
        <dbReference type="ARBA" id="ARBA00023014"/>
    </source>
</evidence>
<dbReference type="GO" id="GO:0051539">
    <property type="term" value="F:4 iron, 4 sulfur cluster binding"/>
    <property type="evidence" value="ECO:0007669"/>
    <property type="project" value="UniProtKB-KW"/>
</dbReference>
<feature type="domain" description="4Fe-4S ferredoxin-type" evidence="5">
    <location>
        <begin position="55"/>
        <end position="84"/>
    </location>
</feature>
<dbReference type="PANTHER" id="PTHR24960:SF79">
    <property type="entry name" value="PHOTOSYSTEM I IRON-SULFUR CENTER"/>
    <property type="match status" value="1"/>
</dbReference>
<evidence type="ECO:0000313" key="7">
    <source>
        <dbReference type="Proteomes" id="UP000219788"/>
    </source>
</evidence>
<dbReference type="RefSeq" id="WP_098143061.1">
    <property type="nucleotide sequence ID" value="NZ_PDDV01000013.1"/>
</dbReference>
<evidence type="ECO:0000256" key="3">
    <source>
        <dbReference type="ARBA" id="ARBA00023004"/>
    </source>
</evidence>
<dbReference type="InterPro" id="IPR017896">
    <property type="entry name" value="4Fe4S_Fe-S-bd"/>
</dbReference>
<feature type="domain" description="4Fe-4S ferredoxin-type" evidence="5">
    <location>
        <begin position="155"/>
        <end position="184"/>
    </location>
</feature>
<dbReference type="PROSITE" id="PS00198">
    <property type="entry name" value="4FE4S_FER_1"/>
    <property type="match status" value="1"/>
</dbReference>
<gene>
    <name evidence="6" type="ORF">CRM76_10490</name>
</gene>
<dbReference type="STRING" id="636.AAW15_06010"/>
<dbReference type="InterPro" id="IPR050157">
    <property type="entry name" value="PSI_iron-sulfur_center"/>
</dbReference>
<proteinExistence type="predicted"/>
<dbReference type="PROSITE" id="PS51379">
    <property type="entry name" value="4FE4S_FER_2"/>
    <property type="match status" value="3"/>
</dbReference>
<dbReference type="EMBL" id="PDDV01000013">
    <property type="protein sequence ID" value="PEH72324.1"/>
    <property type="molecule type" value="Genomic_DNA"/>
</dbReference>
<name>A0A2A7U1Z7_EDWTA</name>
<comment type="caution">
    <text evidence="6">The sequence shown here is derived from an EMBL/GenBank/DDBJ whole genome shotgun (WGS) entry which is preliminary data.</text>
</comment>
<dbReference type="Gene3D" id="3.30.70.20">
    <property type="match status" value="2"/>
</dbReference>
<dbReference type="SUPFAM" id="SSF54862">
    <property type="entry name" value="4Fe-4S ferredoxins"/>
    <property type="match status" value="1"/>
</dbReference>
<dbReference type="OrthoDB" id="9808559at2"/>
<keyword evidence="2" id="KW-0479">Metal-binding</keyword>
<dbReference type="GO" id="GO:0046872">
    <property type="term" value="F:metal ion binding"/>
    <property type="evidence" value="ECO:0007669"/>
    <property type="project" value="UniProtKB-KW"/>
</dbReference>
<dbReference type="PANTHER" id="PTHR24960">
    <property type="entry name" value="PHOTOSYSTEM I IRON-SULFUR CENTER-RELATED"/>
    <property type="match status" value="1"/>
</dbReference>
<dbReference type="Pfam" id="PF12838">
    <property type="entry name" value="Fer4_7"/>
    <property type="match status" value="1"/>
</dbReference>
<sequence>MSERRDERYYRAWMIHRHVSRRGLLRGLLGGGRAVQRQALQAPLQRARGRPPYALAEAAFLASCDGCAACVTACPYGLIALHEGVAWLEVDFCGCDTQHCQACADACSRGALLAQLPADTAWRPQLDSHCLGRYSDCRQCQLACPQQALSFDAQSQPQLDEARCDGCGLCKLACHSGHLHLQAGIAHGRD</sequence>